<feature type="transmembrane region" description="Helical" evidence="11">
    <location>
        <begin position="278"/>
        <end position="301"/>
    </location>
</feature>
<proteinExistence type="inferred from homology"/>
<dbReference type="PROSITE" id="PS50262">
    <property type="entry name" value="G_PROTEIN_RECEP_F1_2"/>
    <property type="match status" value="1"/>
</dbReference>
<accession>A0A1S3AJ61</accession>
<feature type="domain" description="G-protein coupled receptors family 1 profile" evidence="12">
    <location>
        <begin position="76"/>
        <end position="298"/>
    </location>
</feature>
<evidence type="ECO:0000313" key="14">
    <source>
        <dbReference type="RefSeq" id="XP_007535930.1"/>
    </source>
</evidence>
<reference evidence="14" key="1">
    <citation type="submission" date="2025-08" db="UniProtKB">
        <authorList>
            <consortium name="RefSeq"/>
        </authorList>
    </citation>
    <scope>IDENTIFICATION</scope>
</reference>
<dbReference type="Gene3D" id="1.20.1070.10">
    <property type="entry name" value="Rhodopsin 7-helix transmembrane proteins"/>
    <property type="match status" value="1"/>
</dbReference>
<feature type="transmembrane region" description="Helical" evidence="11">
    <location>
        <begin position="174"/>
        <end position="198"/>
    </location>
</feature>
<keyword evidence="6 11" id="KW-0472">Membrane</keyword>
<dbReference type="FunFam" id="1.20.1070.10:FF:000193">
    <property type="entry name" value="Mas-related G-protein coupled receptor member E"/>
    <property type="match status" value="1"/>
</dbReference>
<evidence type="ECO:0000256" key="2">
    <source>
        <dbReference type="ARBA" id="ARBA00022475"/>
    </source>
</evidence>
<dbReference type="GO" id="GO:0005886">
    <property type="term" value="C:plasma membrane"/>
    <property type="evidence" value="ECO:0007669"/>
    <property type="project" value="UniProtKB-SubCell"/>
</dbReference>
<evidence type="ECO:0000256" key="3">
    <source>
        <dbReference type="ARBA" id="ARBA00022692"/>
    </source>
</evidence>
<evidence type="ECO:0000313" key="13">
    <source>
        <dbReference type="Proteomes" id="UP001652624"/>
    </source>
</evidence>
<keyword evidence="3 11" id="KW-0812">Transmembrane</keyword>
<evidence type="ECO:0000259" key="12">
    <source>
        <dbReference type="PROSITE" id="PS50262"/>
    </source>
</evidence>
<feature type="region of interest" description="Disordered" evidence="10">
    <location>
        <begin position="321"/>
        <end position="343"/>
    </location>
</feature>
<evidence type="ECO:0000256" key="5">
    <source>
        <dbReference type="ARBA" id="ARBA00023040"/>
    </source>
</evidence>
<dbReference type="Proteomes" id="UP001652624">
    <property type="component" value="Unplaced"/>
</dbReference>
<feature type="transmembrane region" description="Helical" evidence="11">
    <location>
        <begin position="61"/>
        <end position="84"/>
    </location>
</feature>
<keyword evidence="4 11" id="KW-1133">Transmembrane helix</keyword>
<dbReference type="PANTHER" id="PTHR11334">
    <property type="entry name" value="MAS-RELATED G-PROTEIN COUPLED RECEPTOR"/>
    <property type="match status" value="1"/>
</dbReference>
<protein>
    <submittedName>
        <fullName evidence="14">Mas-related G-protein coupled receptor member A2-like</fullName>
    </submittedName>
</protein>
<dbReference type="Pfam" id="PF00001">
    <property type="entry name" value="7tm_1"/>
    <property type="match status" value="1"/>
</dbReference>
<dbReference type="eggNOG" id="ENOG502SNJC">
    <property type="taxonomic scope" value="Eukaryota"/>
</dbReference>
<dbReference type="InterPro" id="IPR000276">
    <property type="entry name" value="GPCR_Rhodpsn"/>
</dbReference>
<feature type="transmembrane region" description="Helical" evidence="11">
    <location>
        <begin position="96"/>
        <end position="119"/>
    </location>
</feature>
<comment type="similarity">
    <text evidence="9">Belongs to the G-protein coupled receptor 1 family. Mas subfamily.</text>
</comment>
<keyword evidence="13" id="KW-1185">Reference proteome</keyword>
<dbReference type="OrthoDB" id="9666267at2759"/>
<dbReference type="GO" id="GO:0004930">
    <property type="term" value="F:G protein-coupled receptor activity"/>
    <property type="evidence" value="ECO:0007669"/>
    <property type="project" value="UniProtKB-KW"/>
</dbReference>
<dbReference type="PANTHER" id="PTHR11334:SF29">
    <property type="entry name" value="MAS-RELATED G-PROTEIN COUPLED RECEPTOR MEMBER X2"/>
    <property type="match status" value="1"/>
</dbReference>
<dbReference type="PRINTS" id="PR00237">
    <property type="entry name" value="GPCRRHODOPSN"/>
</dbReference>
<feature type="transmembrane region" description="Helical" evidence="11">
    <location>
        <begin position="240"/>
        <end position="258"/>
    </location>
</feature>
<dbReference type="GeneID" id="103125102"/>
<dbReference type="InParanoid" id="A0A1S3AJ61"/>
<name>A0A1S3AJ61_ERIEU</name>
<evidence type="ECO:0000256" key="4">
    <source>
        <dbReference type="ARBA" id="ARBA00022989"/>
    </source>
</evidence>
<evidence type="ECO:0000256" key="6">
    <source>
        <dbReference type="ARBA" id="ARBA00023136"/>
    </source>
</evidence>
<evidence type="ECO:0000256" key="8">
    <source>
        <dbReference type="ARBA" id="ARBA00023224"/>
    </source>
</evidence>
<organism evidence="13 14">
    <name type="scientific">Erinaceus europaeus</name>
    <name type="common">Western European hedgehog</name>
    <dbReference type="NCBI Taxonomy" id="9365"/>
    <lineage>
        <taxon>Eukaryota</taxon>
        <taxon>Metazoa</taxon>
        <taxon>Chordata</taxon>
        <taxon>Craniata</taxon>
        <taxon>Vertebrata</taxon>
        <taxon>Euteleostomi</taxon>
        <taxon>Mammalia</taxon>
        <taxon>Eutheria</taxon>
        <taxon>Laurasiatheria</taxon>
        <taxon>Eulipotyphla</taxon>
        <taxon>Erinaceidae</taxon>
        <taxon>Erinaceinae</taxon>
        <taxon>Erinaceus</taxon>
    </lineage>
</organism>
<keyword evidence="2" id="KW-1003">Cell membrane</keyword>
<feature type="transmembrane region" description="Helical" evidence="11">
    <location>
        <begin position="204"/>
        <end position="228"/>
    </location>
</feature>
<dbReference type="InterPro" id="IPR017452">
    <property type="entry name" value="GPCR_Rhodpsn_7TM"/>
</dbReference>
<evidence type="ECO:0000256" key="11">
    <source>
        <dbReference type="SAM" id="Phobius"/>
    </source>
</evidence>
<evidence type="ECO:0000256" key="9">
    <source>
        <dbReference type="ARBA" id="ARBA00061394"/>
    </source>
</evidence>
<dbReference type="RefSeq" id="XP_007535930.1">
    <property type="nucleotide sequence ID" value="XM_007535868.2"/>
</dbReference>
<gene>
    <name evidence="14" type="primary">LOC103125102</name>
</gene>
<evidence type="ECO:0000256" key="7">
    <source>
        <dbReference type="ARBA" id="ARBA00023170"/>
    </source>
</evidence>
<evidence type="ECO:0000256" key="1">
    <source>
        <dbReference type="ARBA" id="ARBA00004651"/>
    </source>
</evidence>
<feature type="transmembrane region" description="Helical" evidence="11">
    <location>
        <begin position="139"/>
        <end position="162"/>
    </location>
</feature>
<keyword evidence="5" id="KW-0297">G-protein coupled receptor</keyword>
<dbReference type="AlphaFoldDB" id="A0A1S3AJ61"/>
<dbReference type="PRINTS" id="PR02108">
    <property type="entry name" value="MRGPCRFAMILY"/>
</dbReference>
<keyword evidence="8" id="KW-0807">Transducer</keyword>
<dbReference type="InterPro" id="IPR026234">
    <property type="entry name" value="MRGPCRFAMILY"/>
</dbReference>
<comment type="subcellular location">
    <subcellularLocation>
        <location evidence="1">Cell membrane</location>
        <topology evidence="1">Multi-pass membrane protein</topology>
    </subcellularLocation>
</comment>
<evidence type="ECO:0000256" key="10">
    <source>
        <dbReference type="SAM" id="MobiDB-lite"/>
    </source>
</evidence>
<sequence>MTLCPSSAHRSGLLAIKVLFENPKCWLKVFLQECESSVVTDTSNATARARNARPLCHFYHAVYALVMVVGLLGLLGNGAVVWLLGFRVQRTPFSVYILNLACADFLFLLGNIAWLTIIISSHHLNMAKALVEAVKQASLLASVCLLMAVSTQRCVSVPYPVWYRCHRPAHLSSAVCALIWVLASCSGTLGPFCSYFASPSCHRIYLFYYVVSLLTSLVLCASSLALLLRVRCGSGRRRPGRLYLTIALSVLAFLLLGLPLDTVLVATLYSDTFPYFDVLLPTLYLLSILNSVVNPLIYFFVGRYRQPRGHRPLREVLQSALTDEEERDRQRGAPSPRLEVTSV</sequence>
<dbReference type="SUPFAM" id="SSF81321">
    <property type="entry name" value="Family A G protein-coupled receptor-like"/>
    <property type="match status" value="1"/>
</dbReference>
<keyword evidence="7" id="KW-0675">Receptor</keyword>